<accession>A0A1I7UFM4</accession>
<evidence type="ECO:0000313" key="3">
    <source>
        <dbReference type="WBParaSite" id="Csp11.Scaffold629.g8839.t1"/>
    </source>
</evidence>
<proteinExistence type="predicted"/>
<dbReference type="eggNOG" id="ENOG502R1DE">
    <property type="taxonomic scope" value="Eukaryota"/>
</dbReference>
<name>A0A1I7UFM4_9PELO</name>
<organism evidence="2 3">
    <name type="scientific">Caenorhabditis tropicalis</name>
    <dbReference type="NCBI Taxonomy" id="1561998"/>
    <lineage>
        <taxon>Eukaryota</taxon>
        <taxon>Metazoa</taxon>
        <taxon>Ecdysozoa</taxon>
        <taxon>Nematoda</taxon>
        <taxon>Chromadorea</taxon>
        <taxon>Rhabditida</taxon>
        <taxon>Rhabditina</taxon>
        <taxon>Rhabditomorpha</taxon>
        <taxon>Rhabditoidea</taxon>
        <taxon>Rhabditidae</taxon>
        <taxon>Peloderinae</taxon>
        <taxon>Caenorhabditis</taxon>
    </lineage>
</organism>
<protein>
    <submittedName>
        <fullName evidence="3">Curlin</fullName>
    </submittedName>
</protein>
<sequence>MRNLIFIAVLATSVSSLSFLEKAQGYLSGNASISASGSANTGGSGSNFLSGIQNSSFGQAVMGGINYYNQAKNNTGSSTSNWQTALANSSVGNFYQQGVNFFNGASNNGSGSFIDTAAIQQ</sequence>
<evidence type="ECO:0000313" key="2">
    <source>
        <dbReference type="Proteomes" id="UP000095282"/>
    </source>
</evidence>
<dbReference type="AlphaFoldDB" id="A0A1I7UFM4"/>
<keyword evidence="1" id="KW-0732">Signal</keyword>
<feature type="signal peptide" evidence="1">
    <location>
        <begin position="1"/>
        <end position="16"/>
    </location>
</feature>
<dbReference type="Proteomes" id="UP000095282">
    <property type="component" value="Unplaced"/>
</dbReference>
<dbReference type="STRING" id="1561998.A0A1I7UFM4"/>
<feature type="chain" id="PRO_5009308832" evidence="1">
    <location>
        <begin position="17"/>
        <end position="121"/>
    </location>
</feature>
<reference evidence="3" key="1">
    <citation type="submission" date="2016-11" db="UniProtKB">
        <authorList>
            <consortium name="WormBaseParasite"/>
        </authorList>
    </citation>
    <scope>IDENTIFICATION</scope>
</reference>
<keyword evidence="2" id="KW-1185">Reference proteome</keyword>
<evidence type="ECO:0000256" key="1">
    <source>
        <dbReference type="SAM" id="SignalP"/>
    </source>
</evidence>
<dbReference type="WBParaSite" id="Csp11.Scaffold629.g8839.t1">
    <property type="protein sequence ID" value="Csp11.Scaffold629.g8839.t1"/>
    <property type="gene ID" value="Csp11.Scaffold629.g8839"/>
</dbReference>